<evidence type="ECO:0000256" key="3">
    <source>
        <dbReference type="ARBA" id="ARBA00023315"/>
    </source>
</evidence>
<evidence type="ECO:0000256" key="1">
    <source>
        <dbReference type="ARBA" id="ARBA00022490"/>
    </source>
</evidence>
<dbReference type="SUPFAM" id="SSF55729">
    <property type="entry name" value="Acyl-CoA N-acyltransferases (Nat)"/>
    <property type="match status" value="1"/>
</dbReference>
<feature type="domain" description="N-end rule aminoacyl transferase C-terminal" evidence="5">
    <location>
        <begin position="114"/>
        <end position="243"/>
    </location>
</feature>
<dbReference type="PANTHER" id="PTHR21367">
    <property type="entry name" value="ARGININE-TRNA-PROTEIN TRANSFERASE 1"/>
    <property type="match status" value="1"/>
</dbReference>
<dbReference type="GO" id="GO:0008914">
    <property type="term" value="F:leucyl-tRNA--protein transferase activity"/>
    <property type="evidence" value="ECO:0007669"/>
    <property type="project" value="InterPro"/>
</dbReference>
<organism evidence="6">
    <name type="scientific">hydrothermal vent metagenome</name>
    <dbReference type="NCBI Taxonomy" id="652676"/>
    <lineage>
        <taxon>unclassified sequences</taxon>
        <taxon>metagenomes</taxon>
        <taxon>ecological metagenomes</taxon>
    </lineage>
</organism>
<sequence>MAESSKKLTNQSSQFPRFYVTAPTACPYLEGKVERKVFTELNDINPGALNQSLAKIGFRRSQDIAYRPSCENCTECKSVRIPAASFRPNRTQRRLIRINDDLLAERLPNIATHEHYDLLSKYLTKRHAEGGMTNMTFDEYVSMVEACPVDSCLIEYRLTQKEGGPDKLIAVTLTDIMSHGLSMVYSYFDVSDDYKKRSIGTYIILDHVARARLLGLDHVYLGYWVKGSPKMAYKKNFQPLEVLEPEGWFPSDRI</sequence>
<gene>
    <name evidence="6" type="ORF">MNBD_ALPHA01-146</name>
</gene>
<evidence type="ECO:0000313" key="6">
    <source>
        <dbReference type="EMBL" id="VAV98794.1"/>
    </source>
</evidence>
<keyword evidence="1" id="KW-0963">Cytoplasm</keyword>
<dbReference type="InterPro" id="IPR017138">
    <property type="entry name" value="Asp_Glu_LeuTrfase"/>
</dbReference>
<dbReference type="HAMAP" id="MF_00689">
    <property type="entry name" value="Bpt"/>
    <property type="match status" value="1"/>
</dbReference>
<dbReference type="GO" id="GO:0005737">
    <property type="term" value="C:cytoplasm"/>
    <property type="evidence" value="ECO:0007669"/>
    <property type="project" value="TreeGrafter"/>
</dbReference>
<dbReference type="PIRSF" id="PIRSF037208">
    <property type="entry name" value="ATE_pro_prd"/>
    <property type="match status" value="1"/>
</dbReference>
<evidence type="ECO:0000259" key="5">
    <source>
        <dbReference type="Pfam" id="PF04377"/>
    </source>
</evidence>
<evidence type="ECO:0000259" key="4">
    <source>
        <dbReference type="Pfam" id="PF04376"/>
    </source>
</evidence>
<accession>A0A3B0RY41</accession>
<dbReference type="Pfam" id="PF04376">
    <property type="entry name" value="ATE_N"/>
    <property type="match status" value="1"/>
</dbReference>
<dbReference type="EMBL" id="UOEJ01000107">
    <property type="protein sequence ID" value="VAV98794.1"/>
    <property type="molecule type" value="Genomic_DNA"/>
</dbReference>
<keyword evidence="3 6" id="KW-0012">Acyltransferase</keyword>
<proteinExistence type="inferred from homology"/>
<dbReference type="GO" id="GO:0071596">
    <property type="term" value="P:ubiquitin-dependent protein catabolic process via the N-end rule pathway"/>
    <property type="evidence" value="ECO:0007669"/>
    <property type="project" value="InterPro"/>
</dbReference>
<keyword evidence="2 6" id="KW-0808">Transferase</keyword>
<dbReference type="AlphaFoldDB" id="A0A3B0RY41"/>
<dbReference type="EC" id="2.3.2.8" evidence="6"/>
<dbReference type="InterPro" id="IPR030700">
    <property type="entry name" value="N-end_Aminoacyl_Trfase"/>
</dbReference>
<dbReference type="PANTHER" id="PTHR21367:SF1">
    <property type="entry name" value="ARGINYL-TRNA--PROTEIN TRANSFERASE 1"/>
    <property type="match status" value="1"/>
</dbReference>
<dbReference type="NCBIfam" id="NF002346">
    <property type="entry name" value="PRK01305.2-3"/>
    <property type="match status" value="1"/>
</dbReference>
<dbReference type="GO" id="GO:0004057">
    <property type="term" value="F:arginyl-tRNA--protein transferase activity"/>
    <property type="evidence" value="ECO:0007669"/>
    <property type="project" value="UniProtKB-EC"/>
</dbReference>
<dbReference type="InterPro" id="IPR007471">
    <property type="entry name" value="N-end_Aminoacyl_Trfase_N"/>
</dbReference>
<dbReference type="NCBIfam" id="NF002343">
    <property type="entry name" value="PRK01305.1-4"/>
    <property type="match status" value="1"/>
</dbReference>
<feature type="domain" description="N-end aminoacyl transferase N-terminal" evidence="4">
    <location>
        <begin position="25"/>
        <end position="94"/>
    </location>
</feature>
<reference evidence="6" key="1">
    <citation type="submission" date="2018-06" db="EMBL/GenBank/DDBJ databases">
        <authorList>
            <person name="Zhirakovskaya E."/>
        </authorList>
    </citation>
    <scope>NUCLEOTIDE SEQUENCE</scope>
</reference>
<dbReference type="NCBIfam" id="NF002342">
    <property type="entry name" value="PRK01305.1-3"/>
    <property type="match status" value="1"/>
</dbReference>
<dbReference type="Pfam" id="PF04377">
    <property type="entry name" value="ATE_C"/>
    <property type="match status" value="1"/>
</dbReference>
<protein>
    <submittedName>
        <fullName evidence="6">Arginyl-tRNA--protein transferase</fullName>
        <ecNumber evidence="6">2.3.2.8</ecNumber>
    </submittedName>
</protein>
<dbReference type="InterPro" id="IPR007472">
    <property type="entry name" value="N-end_Aminoacyl_Trfase_C"/>
</dbReference>
<name>A0A3B0RY41_9ZZZZ</name>
<evidence type="ECO:0000256" key="2">
    <source>
        <dbReference type="ARBA" id="ARBA00022679"/>
    </source>
</evidence>
<dbReference type="InterPro" id="IPR016181">
    <property type="entry name" value="Acyl_CoA_acyltransferase"/>
</dbReference>